<gene>
    <name evidence="2" type="ORF">TKK_008399</name>
</gene>
<name>A0ABD2WZ85_9HYME</name>
<proteinExistence type="predicted"/>
<evidence type="ECO:0000313" key="2">
    <source>
        <dbReference type="EMBL" id="KAL3398194.1"/>
    </source>
</evidence>
<feature type="compositionally biased region" description="Polar residues" evidence="1">
    <location>
        <begin position="1"/>
        <end position="14"/>
    </location>
</feature>
<evidence type="ECO:0000256" key="1">
    <source>
        <dbReference type="SAM" id="MobiDB-lite"/>
    </source>
</evidence>
<accession>A0ABD2WZ85</accession>
<reference evidence="2 3" key="1">
    <citation type="journal article" date="2024" name="bioRxiv">
        <title>A reference genome for Trichogramma kaykai: A tiny desert-dwelling parasitoid wasp with competing sex-ratio distorters.</title>
        <authorList>
            <person name="Culotta J."/>
            <person name="Lindsey A.R."/>
        </authorList>
    </citation>
    <scope>NUCLEOTIDE SEQUENCE [LARGE SCALE GENOMIC DNA]</scope>
    <source>
        <strain evidence="2 3">KSX58</strain>
    </source>
</reference>
<protein>
    <submittedName>
        <fullName evidence="2">Uncharacterized protein</fullName>
    </submittedName>
</protein>
<feature type="region of interest" description="Disordered" evidence="1">
    <location>
        <begin position="1"/>
        <end position="85"/>
    </location>
</feature>
<dbReference type="AlphaFoldDB" id="A0ABD2WZ85"/>
<comment type="caution">
    <text evidence="2">The sequence shown here is derived from an EMBL/GenBank/DDBJ whole genome shotgun (WGS) entry which is preliminary data.</text>
</comment>
<sequence>MKIVSESSQAAPKTTTRHQKMGNTRPGRGRENTGHWAGTEVNRPRNHTAAPAVHRRKDRITNAVHRSNNKRRRKCQNSRKITDVY</sequence>
<feature type="compositionally biased region" description="Basic residues" evidence="1">
    <location>
        <begin position="67"/>
        <end position="77"/>
    </location>
</feature>
<evidence type="ECO:0000313" key="3">
    <source>
        <dbReference type="Proteomes" id="UP001627154"/>
    </source>
</evidence>
<dbReference type="EMBL" id="JBJJXI010000060">
    <property type="protein sequence ID" value="KAL3398194.1"/>
    <property type="molecule type" value="Genomic_DNA"/>
</dbReference>
<keyword evidence="3" id="KW-1185">Reference proteome</keyword>
<dbReference type="Proteomes" id="UP001627154">
    <property type="component" value="Unassembled WGS sequence"/>
</dbReference>
<organism evidence="2 3">
    <name type="scientific">Trichogramma kaykai</name>
    <dbReference type="NCBI Taxonomy" id="54128"/>
    <lineage>
        <taxon>Eukaryota</taxon>
        <taxon>Metazoa</taxon>
        <taxon>Ecdysozoa</taxon>
        <taxon>Arthropoda</taxon>
        <taxon>Hexapoda</taxon>
        <taxon>Insecta</taxon>
        <taxon>Pterygota</taxon>
        <taxon>Neoptera</taxon>
        <taxon>Endopterygota</taxon>
        <taxon>Hymenoptera</taxon>
        <taxon>Apocrita</taxon>
        <taxon>Proctotrupomorpha</taxon>
        <taxon>Chalcidoidea</taxon>
        <taxon>Trichogrammatidae</taxon>
        <taxon>Trichogramma</taxon>
    </lineage>
</organism>